<sequence>MRHGANLPDPQGWDKARRRAPLRAVCREEVRAYCRGMTTVTRTFDVRPEPAVVVDYLKDFSHAEEWDPGTESCTRQDPGPVQVGSTWHNVSKIAGVTTELTYTLQQLTDDTIVLVGANDTARSVDTITVVPHPDGAGSRVTYEANIEMKGAAKLADPIMKVVFEKIGSDTEDDMTTVLNRLA</sequence>
<dbReference type="Gene3D" id="3.30.530.20">
    <property type="match status" value="1"/>
</dbReference>
<dbReference type="InterPro" id="IPR019587">
    <property type="entry name" value="Polyketide_cyclase/dehydratase"/>
</dbReference>
<dbReference type="EMBL" id="BNAD01000002">
    <property type="protein sequence ID" value="GHE16701.1"/>
    <property type="molecule type" value="Genomic_DNA"/>
</dbReference>
<proteinExistence type="predicted"/>
<dbReference type="Pfam" id="PF10604">
    <property type="entry name" value="Polyketide_cyc2"/>
    <property type="match status" value="1"/>
</dbReference>
<dbReference type="InterPro" id="IPR023393">
    <property type="entry name" value="START-like_dom_sf"/>
</dbReference>
<organism evidence="1 2">
    <name type="scientific">Nocardioides flavus</name>
    <name type="common">ex Wang et al. 2016</name>
    <dbReference type="NCBI Taxonomy" id="2058780"/>
    <lineage>
        <taxon>Bacteria</taxon>
        <taxon>Bacillati</taxon>
        <taxon>Actinomycetota</taxon>
        <taxon>Actinomycetes</taxon>
        <taxon>Propionibacteriales</taxon>
        <taxon>Nocardioidaceae</taxon>
        <taxon>Nocardioides</taxon>
    </lineage>
</organism>
<reference evidence="2" key="1">
    <citation type="journal article" date="2019" name="Int. J. Syst. Evol. Microbiol.">
        <title>The Global Catalogue of Microorganisms (GCM) 10K type strain sequencing project: providing services to taxonomists for standard genome sequencing and annotation.</title>
        <authorList>
            <consortium name="The Broad Institute Genomics Platform"/>
            <consortium name="The Broad Institute Genome Sequencing Center for Infectious Disease"/>
            <person name="Wu L."/>
            <person name="Ma J."/>
        </authorList>
    </citation>
    <scope>NUCLEOTIDE SEQUENCE [LARGE SCALE GENOMIC DNA]</scope>
    <source>
        <strain evidence="2">CGMCC 1.12791</strain>
    </source>
</reference>
<evidence type="ECO:0000313" key="2">
    <source>
        <dbReference type="Proteomes" id="UP000597341"/>
    </source>
</evidence>
<keyword evidence="2" id="KW-1185">Reference proteome</keyword>
<dbReference type="SUPFAM" id="SSF55961">
    <property type="entry name" value="Bet v1-like"/>
    <property type="match status" value="1"/>
</dbReference>
<accession>A0ABQ3HHD9</accession>
<evidence type="ECO:0000313" key="1">
    <source>
        <dbReference type="EMBL" id="GHE16701.1"/>
    </source>
</evidence>
<gene>
    <name evidence="1" type="ORF">GCM10011376_13110</name>
</gene>
<protein>
    <submittedName>
        <fullName evidence="1">Polyketide cyclase</fullName>
    </submittedName>
</protein>
<name>A0ABQ3HHD9_9ACTN</name>
<dbReference type="Proteomes" id="UP000597341">
    <property type="component" value="Unassembled WGS sequence"/>
</dbReference>
<comment type="caution">
    <text evidence="1">The sequence shown here is derived from an EMBL/GenBank/DDBJ whole genome shotgun (WGS) entry which is preliminary data.</text>
</comment>